<dbReference type="InterPro" id="IPR001680">
    <property type="entry name" value="WD40_rpt"/>
</dbReference>
<evidence type="ECO:0000313" key="13">
    <source>
        <dbReference type="RefSeq" id="XP_017302328.1"/>
    </source>
</evidence>
<dbReference type="SUPFAM" id="SSF50978">
    <property type="entry name" value="WD40 repeat-like"/>
    <property type="match status" value="1"/>
</dbReference>
<dbReference type="SMART" id="SM00320">
    <property type="entry name" value="WD40"/>
    <property type="match status" value="6"/>
</dbReference>
<evidence type="ECO:0000256" key="10">
    <source>
        <dbReference type="ARBA" id="ARBA00023180"/>
    </source>
</evidence>
<dbReference type="STRING" id="121845.A0A1S4EJJ1"/>
<dbReference type="PROSITE" id="PS50082">
    <property type="entry name" value="WD_REPEATS_2"/>
    <property type="match status" value="1"/>
</dbReference>
<dbReference type="GO" id="GO:0000139">
    <property type="term" value="C:Golgi membrane"/>
    <property type="evidence" value="ECO:0007669"/>
    <property type="project" value="UniProtKB-SubCell"/>
</dbReference>
<evidence type="ECO:0000256" key="4">
    <source>
        <dbReference type="ARBA" id="ARBA00022679"/>
    </source>
</evidence>
<keyword evidence="10" id="KW-0325">Glycoprotein</keyword>
<gene>
    <name evidence="13" type="primary">LOC103515859</name>
</gene>
<dbReference type="Proteomes" id="UP000079169">
    <property type="component" value="Unplaced"/>
</dbReference>
<dbReference type="PANTHER" id="PTHR11214:SF379">
    <property type="entry name" value="HEXOSYLTRANSFERASE-RELATED"/>
    <property type="match status" value="1"/>
</dbReference>
<dbReference type="GO" id="GO:0016758">
    <property type="term" value="F:hexosyltransferase activity"/>
    <property type="evidence" value="ECO:0007669"/>
    <property type="project" value="InterPro"/>
</dbReference>
<comment type="similarity">
    <text evidence="2">Belongs to the glycosyltransferase 31 family.</text>
</comment>
<sequence>MMRKSEAFSATHVPAITSDLLEEDAISSDMNIPSLENLQYLLDTHSDNLEEKFYGYKGKAFRSMQVFKEDLLMASKYRNVRCIGTYNFAPVNMDNNHSTFPCSIAFNKSNTDLSVSGTDNCINLFKYNIDVESDVPSLLSRPYLVAKHNDHVSCTSWNQFHENILAYSTLGGVVFVWDLEHSVNKFFTWFRENNIPCRSVAFSPFDPNVFCSSFDDGTIKFWDQRSKKMIGAYKLESKITEVNFNPWLPYNLLFTTENVVMRCDLRYPLNTLTCFKGHTSSVESVKLVSKYENISSAIGNEVMLWNIHSKGKPLLTYRVDACENNTHAVTIATNGDLVAIGSVNNYLKIFHKKLSRHLFSYTFYAPNAAEDHISALCFHPQRQELVAADNRGIIKIIRLEEKSISKVERRRRDFYRAQNKSLHNVSFQDERNQNVMLEALMVTNFSIVTVPAVETKKFTSTKALVLEDITRESVVQKVLPVQKNKYLDKNKGIKTEDLYVAGFNIPCVDLCPKLGDGLKILILITSALDHSEARSAIRQTWGHYNLRNDVAIAFVVGIGRSDSGNQIVSEESNLYGDIIQGNFVDSYDNLTLKTVAMMEWIHDYCPDTHFILKTDDDMFINVPKLLTFLVKHQNSKMTFFGRLAKKWRPIRKSSSKYYVSPVQYSPNMFPDFTTGPAYLFTSDVVSDVYTKALETTYLKLEDVFTTGVVAQSLKIKRQHVNEFFNKRIPLNACTIKKGISIHMIKYHEQFELWKKLLDGRSKCK</sequence>
<dbReference type="PaxDb" id="121845-A0A1S4EJJ1"/>
<dbReference type="RefSeq" id="XP_017302328.1">
    <property type="nucleotide sequence ID" value="XM_017446839.2"/>
</dbReference>
<keyword evidence="5" id="KW-0812">Transmembrane</keyword>
<evidence type="ECO:0000256" key="11">
    <source>
        <dbReference type="PROSITE-ProRule" id="PRU00221"/>
    </source>
</evidence>
<organism evidence="12 13">
    <name type="scientific">Diaphorina citri</name>
    <name type="common">Asian citrus psyllid</name>
    <dbReference type="NCBI Taxonomy" id="121845"/>
    <lineage>
        <taxon>Eukaryota</taxon>
        <taxon>Metazoa</taxon>
        <taxon>Ecdysozoa</taxon>
        <taxon>Arthropoda</taxon>
        <taxon>Hexapoda</taxon>
        <taxon>Insecta</taxon>
        <taxon>Pterygota</taxon>
        <taxon>Neoptera</taxon>
        <taxon>Paraneoptera</taxon>
        <taxon>Hemiptera</taxon>
        <taxon>Sternorrhyncha</taxon>
        <taxon>Psylloidea</taxon>
        <taxon>Psyllidae</taxon>
        <taxon>Diaphorininae</taxon>
        <taxon>Diaphorina</taxon>
    </lineage>
</organism>
<evidence type="ECO:0000256" key="3">
    <source>
        <dbReference type="ARBA" id="ARBA00022676"/>
    </source>
</evidence>
<dbReference type="FunFam" id="3.90.550.50:FF:000001">
    <property type="entry name" value="Hexosyltransferase"/>
    <property type="match status" value="1"/>
</dbReference>
<dbReference type="Gene3D" id="3.90.550.50">
    <property type="match status" value="1"/>
</dbReference>
<keyword evidence="7" id="KW-1133">Transmembrane helix</keyword>
<dbReference type="AlphaFoldDB" id="A0A1S4EJJ1"/>
<dbReference type="InterPro" id="IPR015943">
    <property type="entry name" value="WD40/YVTN_repeat-like_dom_sf"/>
</dbReference>
<feature type="repeat" description="WD" evidence="11">
    <location>
        <begin position="190"/>
        <end position="232"/>
    </location>
</feature>
<evidence type="ECO:0000256" key="5">
    <source>
        <dbReference type="ARBA" id="ARBA00022692"/>
    </source>
</evidence>
<keyword evidence="3" id="KW-0328">Glycosyltransferase</keyword>
<keyword evidence="4" id="KW-0808">Transferase</keyword>
<keyword evidence="8" id="KW-0333">Golgi apparatus</keyword>
<evidence type="ECO:0000256" key="7">
    <source>
        <dbReference type="ARBA" id="ARBA00022989"/>
    </source>
</evidence>
<dbReference type="InterPro" id="IPR002659">
    <property type="entry name" value="Glyco_trans_31"/>
</dbReference>
<name>A0A1S4EJJ1_DIACI</name>
<dbReference type="Pfam" id="PF01762">
    <property type="entry name" value="Galactosyl_T"/>
    <property type="match status" value="1"/>
</dbReference>
<dbReference type="Gene3D" id="2.130.10.10">
    <property type="entry name" value="YVTN repeat-like/Quinoprotein amine dehydrogenase"/>
    <property type="match status" value="1"/>
</dbReference>
<dbReference type="KEGG" id="dci:103515859"/>
<keyword evidence="6" id="KW-0735">Signal-anchor</keyword>
<evidence type="ECO:0000256" key="8">
    <source>
        <dbReference type="ARBA" id="ARBA00023034"/>
    </source>
</evidence>
<reference evidence="13" key="1">
    <citation type="submission" date="2025-08" db="UniProtKB">
        <authorList>
            <consortium name="RefSeq"/>
        </authorList>
    </citation>
    <scope>IDENTIFICATION</scope>
</reference>
<keyword evidence="12" id="KW-1185">Reference proteome</keyword>
<dbReference type="Pfam" id="PF00400">
    <property type="entry name" value="WD40"/>
    <property type="match status" value="1"/>
</dbReference>
<evidence type="ECO:0000256" key="2">
    <source>
        <dbReference type="ARBA" id="ARBA00008661"/>
    </source>
</evidence>
<evidence type="ECO:0000256" key="9">
    <source>
        <dbReference type="ARBA" id="ARBA00023136"/>
    </source>
</evidence>
<evidence type="ECO:0000256" key="6">
    <source>
        <dbReference type="ARBA" id="ARBA00022968"/>
    </source>
</evidence>
<accession>A0A1S4EJJ1</accession>
<dbReference type="InterPro" id="IPR036322">
    <property type="entry name" value="WD40_repeat_dom_sf"/>
</dbReference>
<evidence type="ECO:0000256" key="1">
    <source>
        <dbReference type="ARBA" id="ARBA00004323"/>
    </source>
</evidence>
<comment type="subcellular location">
    <subcellularLocation>
        <location evidence="1">Golgi apparatus membrane</location>
        <topology evidence="1">Single-pass type II membrane protein</topology>
    </subcellularLocation>
</comment>
<dbReference type="GeneID" id="103515859"/>
<keyword evidence="9" id="KW-0472">Membrane</keyword>
<keyword evidence="11" id="KW-0853">WD repeat</keyword>
<dbReference type="PANTHER" id="PTHR11214">
    <property type="entry name" value="BETA-1,3-N-ACETYLGLUCOSAMINYLTRANSFERASE"/>
    <property type="match status" value="1"/>
</dbReference>
<dbReference type="GO" id="GO:0006493">
    <property type="term" value="P:protein O-linked glycosylation"/>
    <property type="evidence" value="ECO:0007669"/>
    <property type="project" value="TreeGrafter"/>
</dbReference>
<evidence type="ECO:0000313" key="12">
    <source>
        <dbReference type="Proteomes" id="UP000079169"/>
    </source>
</evidence>
<protein>
    <submittedName>
        <fullName evidence="13">Uncharacterized protein LOC103515859</fullName>
    </submittedName>
</protein>
<proteinExistence type="inferred from homology"/>